<dbReference type="OrthoDB" id="202840at2759"/>
<dbReference type="Gene3D" id="3.40.30.10">
    <property type="entry name" value="Glutaredoxin"/>
    <property type="match status" value="1"/>
</dbReference>
<dbReference type="PROSITE" id="PS50405">
    <property type="entry name" value="GST_CTER"/>
    <property type="match status" value="1"/>
</dbReference>
<dbReference type="EMBL" id="ML732295">
    <property type="protein sequence ID" value="KAB8070675.1"/>
    <property type="molecule type" value="Genomic_DNA"/>
</dbReference>
<reference evidence="3 4" key="1">
    <citation type="submission" date="2019-04" db="EMBL/GenBank/DDBJ databases">
        <title>Friends and foes A comparative genomics study of 23 Aspergillus species from section Flavi.</title>
        <authorList>
            <consortium name="DOE Joint Genome Institute"/>
            <person name="Kjaerbolling I."/>
            <person name="Vesth T."/>
            <person name="Frisvad J.C."/>
            <person name="Nybo J.L."/>
            <person name="Theobald S."/>
            <person name="Kildgaard S."/>
            <person name="Isbrandt T."/>
            <person name="Kuo A."/>
            <person name="Sato A."/>
            <person name="Lyhne E.K."/>
            <person name="Kogle M.E."/>
            <person name="Wiebenga A."/>
            <person name="Kun R.S."/>
            <person name="Lubbers R.J."/>
            <person name="Makela M.R."/>
            <person name="Barry K."/>
            <person name="Chovatia M."/>
            <person name="Clum A."/>
            <person name="Daum C."/>
            <person name="Haridas S."/>
            <person name="He G."/>
            <person name="LaButti K."/>
            <person name="Lipzen A."/>
            <person name="Mondo S."/>
            <person name="Riley R."/>
            <person name="Salamov A."/>
            <person name="Simmons B.A."/>
            <person name="Magnuson J.K."/>
            <person name="Henrissat B."/>
            <person name="Mortensen U.H."/>
            <person name="Larsen T.O."/>
            <person name="Devries R.P."/>
            <person name="Grigoriev I.V."/>
            <person name="Machida M."/>
            <person name="Baker S.E."/>
            <person name="Andersen M.R."/>
        </authorList>
    </citation>
    <scope>NUCLEOTIDE SEQUENCE [LARGE SCALE GENOMIC DNA]</scope>
    <source>
        <strain evidence="3 4">CBS 151.66</strain>
    </source>
</reference>
<keyword evidence="4" id="KW-1185">Reference proteome</keyword>
<dbReference type="AlphaFoldDB" id="A0A5N5WSE7"/>
<dbReference type="InterPro" id="IPR050983">
    <property type="entry name" value="GST_Omega/HSP26"/>
</dbReference>
<dbReference type="Proteomes" id="UP000326565">
    <property type="component" value="Unassembled WGS sequence"/>
</dbReference>
<dbReference type="SUPFAM" id="SSF52833">
    <property type="entry name" value="Thioredoxin-like"/>
    <property type="match status" value="1"/>
</dbReference>
<organism evidence="3 4">
    <name type="scientific">Aspergillus leporis</name>
    <dbReference type="NCBI Taxonomy" id="41062"/>
    <lineage>
        <taxon>Eukaryota</taxon>
        <taxon>Fungi</taxon>
        <taxon>Dikarya</taxon>
        <taxon>Ascomycota</taxon>
        <taxon>Pezizomycotina</taxon>
        <taxon>Eurotiomycetes</taxon>
        <taxon>Eurotiomycetidae</taxon>
        <taxon>Eurotiales</taxon>
        <taxon>Aspergillaceae</taxon>
        <taxon>Aspergillus</taxon>
        <taxon>Aspergillus subgen. Circumdati</taxon>
    </lineage>
</organism>
<dbReference type="SUPFAM" id="SSF47616">
    <property type="entry name" value="GST C-terminal domain-like"/>
    <property type="match status" value="1"/>
</dbReference>
<dbReference type="CDD" id="cd00570">
    <property type="entry name" value="GST_N_family"/>
    <property type="match status" value="1"/>
</dbReference>
<dbReference type="Pfam" id="PF13409">
    <property type="entry name" value="GST_N_2"/>
    <property type="match status" value="1"/>
</dbReference>
<dbReference type="InterPro" id="IPR010987">
    <property type="entry name" value="Glutathione-S-Trfase_C-like"/>
</dbReference>
<dbReference type="SFLD" id="SFLDG00358">
    <property type="entry name" value="Main_(cytGST)"/>
    <property type="match status" value="1"/>
</dbReference>
<dbReference type="InterPro" id="IPR036249">
    <property type="entry name" value="Thioredoxin-like_sf"/>
</dbReference>
<evidence type="ECO:0000313" key="4">
    <source>
        <dbReference type="Proteomes" id="UP000326565"/>
    </source>
</evidence>
<dbReference type="PANTHER" id="PTHR43968:SF8">
    <property type="entry name" value="S-TRANSFERASE, PUTATIVE (AFU_ORTHOLOGUE AFUA_2G00590)-RELATED"/>
    <property type="match status" value="1"/>
</dbReference>
<dbReference type="InterPro" id="IPR040079">
    <property type="entry name" value="Glutathione_S-Trfase"/>
</dbReference>
<feature type="domain" description="GST N-terminal" evidence="1">
    <location>
        <begin position="4"/>
        <end position="83"/>
    </location>
</feature>
<accession>A0A5N5WSE7</accession>
<sequence length="233" mass="26062">MATPKITLYTNHRCPWAHRAHIALKELGLDYEEVIIDLTKPREPWYLEINPRGLVPSLIYGKDTITESAIVAQFLADAHPSHLLRPSADAKGPLQRARIAFFVDTFFSKVQPHLNTSLRAATTADREAAGKALVDAIQKEVEDLLPGDREGPFFGGSDKLTLAEVLTGSFLLWILSFHKHGLLSEKLPTLLEQQVPRFKRWAEATVKQESVNYIWDEKTSADAIKAKLATLAK</sequence>
<dbReference type="PROSITE" id="PS50404">
    <property type="entry name" value="GST_NTER"/>
    <property type="match status" value="1"/>
</dbReference>
<dbReference type="PANTHER" id="PTHR43968">
    <property type="match status" value="1"/>
</dbReference>
<evidence type="ECO:0000259" key="1">
    <source>
        <dbReference type="PROSITE" id="PS50404"/>
    </source>
</evidence>
<dbReference type="InterPro" id="IPR036282">
    <property type="entry name" value="Glutathione-S-Trfase_C_sf"/>
</dbReference>
<dbReference type="SFLD" id="SFLDS00019">
    <property type="entry name" value="Glutathione_Transferase_(cytos"/>
    <property type="match status" value="1"/>
</dbReference>
<evidence type="ECO:0000313" key="3">
    <source>
        <dbReference type="EMBL" id="KAB8070675.1"/>
    </source>
</evidence>
<dbReference type="PROSITE" id="PS51354">
    <property type="entry name" value="GLUTAREDOXIN_2"/>
    <property type="match status" value="1"/>
</dbReference>
<dbReference type="Gene3D" id="1.20.1050.10">
    <property type="match status" value="1"/>
</dbReference>
<dbReference type="InterPro" id="IPR004045">
    <property type="entry name" value="Glutathione_S-Trfase_N"/>
</dbReference>
<evidence type="ECO:0000259" key="2">
    <source>
        <dbReference type="PROSITE" id="PS50405"/>
    </source>
</evidence>
<feature type="domain" description="GST C-terminal" evidence="2">
    <location>
        <begin position="92"/>
        <end position="228"/>
    </location>
</feature>
<dbReference type="GO" id="GO:0005737">
    <property type="term" value="C:cytoplasm"/>
    <property type="evidence" value="ECO:0007669"/>
    <property type="project" value="TreeGrafter"/>
</dbReference>
<protein>
    <submittedName>
        <fullName evidence="3">Thioredoxin-like protein</fullName>
    </submittedName>
</protein>
<gene>
    <name evidence="3" type="ORF">BDV29DRAFT_180567</name>
</gene>
<name>A0A5N5WSE7_9EURO</name>
<proteinExistence type="predicted"/>